<dbReference type="InterPro" id="IPR001761">
    <property type="entry name" value="Peripla_BP/Lac1_sug-bd_dom"/>
</dbReference>
<dbReference type="PANTHER" id="PTHR30146">
    <property type="entry name" value="LACI-RELATED TRANSCRIPTIONAL REPRESSOR"/>
    <property type="match status" value="1"/>
</dbReference>
<evidence type="ECO:0000256" key="1">
    <source>
        <dbReference type="ARBA" id="ARBA00023015"/>
    </source>
</evidence>
<organism evidence="5 6">
    <name type="scientific">Algoriphagus oliviformis</name>
    <dbReference type="NCBI Taxonomy" id="2811231"/>
    <lineage>
        <taxon>Bacteria</taxon>
        <taxon>Pseudomonadati</taxon>
        <taxon>Bacteroidota</taxon>
        <taxon>Cytophagia</taxon>
        <taxon>Cytophagales</taxon>
        <taxon>Cyclobacteriaceae</taxon>
        <taxon>Algoriphagus</taxon>
    </lineage>
</organism>
<name>A0ABS3C2W8_9BACT</name>
<dbReference type="RefSeq" id="WP_206578085.1">
    <property type="nucleotide sequence ID" value="NZ_JAFKCT010000003.1"/>
</dbReference>
<dbReference type="GO" id="GO:0003677">
    <property type="term" value="F:DNA binding"/>
    <property type="evidence" value="ECO:0007669"/>
    <property type="project" value="UniProtKB-KW"/>
</dbReference>
<dbReference type="Pfam" id="PF00356">
    <property type="entry name" value="LacI"/>
    <property type="match status" value="1"/>
</dbReference>
<dbReference type="SMART" id="SM00354">
    <property type="entry name" value="HTH_LACI"/>
    <property type="match status" value="1"/>
</dbReference>
<evidence type="ECO:0000259" key="4">
    <source>
        <dbReference type="PROSITE" id="PS50932"/>
    </source>
</evidence>
<reference evidence="5 6" key="1">
    <citation type="submission" date="2021-03" db="EMBL/GenBank/DDBJ databases">
        <title>novel species isolated from a fishpond in China.</title>
        <authorList>
            <person name="Lu H."/>
            <person name="Cai Z."/>
        </authorList>
    </citation>
    <scope>NUCLEOTIDE SEQUENCE [LARGE SCALE GENOMIC DNA]</scope>
    <source>
        <strain evidence="5 6">H41</strain>
    </source>
</reference>
<dbReference type="SUPFAM" id="SSF47413">
    <property type="entry name" value="lambda repressor-like DNA-binding domains"/>
    <property type="match status" value="1"/>
</dbReference>
<accession>A0ABS3C2W8</accession>
<dbReference type="Pfam" id="PF00532">
    <property type="entry name" value="Peripla_BP_1"/>
    <property type="match status" value="1"/>
</dbReference>
<feature type="domain" description="HTH lacI-type" evidence="4">
    <location>
        <begin position="6"/>
        <end position="60"/>
    </location>
</feature>
<evidence type="ECO:0000256" key="3">
    <source>
        <dbReference type="ARBA" id="ARBA00023163"/>
    </source>
</evidence>
<protein>
    <submittedName>
        <fullName evidence="5">LacI family DNA-binding transcriptional regulator</fullName>
    </submittedName>
</protein>
<dbReference type="SUPFAM" id="SSF53822">
    <property type="entry name" value="Periplasmic binding protein-like I"/>
    <property type="match status" value="1"/>
</dbReference>
<proteinExistence type="predicted"/>
<keyword evidence="6" id="KW-1185">Reference proteome</keyword>
<dbReference type="InterPro" id="IPR000843">
    <property type="entry name" value="HTH_LacI"/>
</dbReference>
<evidence type="ECO:0000256" key="2">
    <source>
        <dbReference type="ARBA" id="ARBA00023125"/>
    </source>
</evidence>
<dbReference type="InterPro" id="IPR010982">
    <property type="entry name" value="Lambda_DNA-bd_dom_sf"/>
</dbReference>
<keyword evidence="2 5" id="KW-0238">DNA-binding</keyword>
<evidence type="ECO:0000313" key="6">
    <source>
        <dbReference type="Proteomes" id="UP000664317"/>
    </source>
</evidence>
<dbReference type="Proteomes" id="UP000664317">
    <property type="component" value="Unassembled WGS sequence"/>
</dbReference>
<dbReference type="CDD" id="cd06267">
    <property type="entry name" value="PBP1_LacI_sugar_binding-like"/>
    <property type="match status" value="1"/>
</dbReference>
<dbReference type="CDD" id="cd01392">
    <property type="entry name" value="HTH_LacI"/>
    <property type="match status" value="1"/>
</dbReference>
<sequence length="338" mass="37731">MKNTKATIHEIAAKLNITASTVSRALNNNPRISEETKKKVLKVAKQINYQPNHIASALRSGKSRLIGVIVPTANRNFFSSVIRGIEDLANNLNYKIIISQSYDEYDKEVQNIEALLNARVDGIIASFGKMTDNFDHFLKVIEKGIPLVLFDRTADVLNVSHVILDDYLGAYQAVEHLIKSGCRRIVHFTNIQRINIYTERKRGYEDALKANGIEVDPELIVYGSMQLEDGRRLTEELIEKGVDFDGIFSSADYAVMGALQVLKSHGIDVPGKVKLVGFGNEPFTSFTDPTITTVDQKSIAMGKITAETFFEILNSKETEPISKKTILKPELIIRDSSK</sequence>
<dbReference type="PANTHER" id="PTHR30146:SF109">
    <property type="entry name" value="HTH-TYPE TRANSCRIPTIONAL REGULATOR GALS"/>
    <property type="match status" value="1"/>
</dbReference>
<keyword evidence="1" id="KW-0805">Transcription regulation</keyword>
<dbReference type="PROSITE" id="PS50932">
    <property type="entry name" value="HTH_LACI_2"/>
    <property type="match status" value="1"/>
</dbReference>
<evidence type="ECO:0000313" key="5">
    <source>
        <dbReference type="EMBL" id="MBN7811308.1"/>
    </source>
</evidence>
<dbReference type="Gene3D" id="1.10.260.40">
    <property type="entry name" value="lambda repressor-like DNA-binding domains"/>
    <property type="match status" value="1"/>
</dbReference>
<comment type="caution">
    <text evidence="5">The sequence shown here is derived from an EMBL/GenBank/DDBJ whole genome shotgun (WGS) entry which is preliminary data.</text>
</comment>
<dbReference type="EMBL" id="JAFKCT010000003">
    <property type="protein sequence ID" value="MBN7811308.1"/>
    <property type="molecule type" value="Genomic_DNA"/>
</dbReference>
<dbReference type="InterPro" id="IPR028082">
    <property type="entry name" value="Peripla_BP_I"/>
</dbReference>
<keyword evidence="3" id="KW-0804">Transcription</keyword>
<dbReference type="Gene3D" id="3.40.50.2300">
    <property type="match status" value="2"/>
</dbReference>
<gene>
    <name evidence="5" type="ORF">J0A68_10085</name>
</gene>